<dbReference type="AlphaFoldDB" id="A0A0E0JDT9"/>
<reference evidence="2" key="1">
    <citation type="submission" date="2015-04" db="UniProtKB">
        <authorList>
            <consortium name="EnsemblPlants"/>
        </authorList>
    </citation>
    <scope>IDENTIFICATION</scope>
</reference>
<keyword evidence="3" id="KW-1185">Reference proteome</keyword>
<protein>
    <submittedName>
        <fullName evidence="2">Uncharacterized protein</fullName>
    </submittedName>
</protein>
<sequence>MANCGRRFAAAGAPATERRCNLERFLEATTPVVPTTTCSSKKSMNGWRQSDVENALPFFTLGDLWHEFKESSAYGIAVPIVLNGCNDGVVQYYVPYLSAIQLYGTFRRHFYHSRPSGEDSDGDYCQDTGSEGISDLEHDSYPSSTDAFSVQDTCESSTSEASSDESESMRSSHEQLIFEFLESEPPYQREPLADKACPPKLSYLMKMAISSLAKGFPELNILRSCDLSPTSWMSVAWYPIYRIPTGPTLRDLDACFLTYHPLSTQLTGGIAQEESKSNSGDPRARGVPVTTAMCLPTFAMASYRLKVAAWAPGGRDRQLVASLSHAADAWLGLLRVHHPDHRFFATRRVVSRR</sequence>
<dbReference type="OMA" id="TGGICPE"/>
<dbReference type="Gramene" id="OPUNC01G02120.1">
    <property type="protein sequence ID" value="OPUNC01G02120.1"/>
    <property type="gene ID" value="OPUNC01G02120"/>
</dbReference>
<evidence type="ECO:0000256" key="1">
    <source>
        <dbReference type="SAM" id="MobiDB-lite"/>
    </source>
</evidence>
<accession>A0A0E0JDT9</accession>
<dbReference type="EnsemblPlants" id="OPUNC01G02120.1">
    <property type="protein sequence ID" value="OPUNC01G02120.1"/>
    <property type="gene ID" value="OPUNC01G02120"/>
</dbReference>
<dbReference type="HOGENOM" id="CLU_035287_0_0_1"/>
<dbReference type="PANTHER" id="PTHR31343">
    <property type="entry name" value="T15D22.8"/>
    <property type="match status" value="1"/>
</dbReference>
<organism evidence="2">
    <name type="scientific">Oryza punctata</name>
    <name type="common">Red rice</name>
    <dbReference type="NCBI Taxonomy" id="4537"/>
    <lineage>
        <taxon>Eukaryota</taxon>
        <taxon>Viridiplantae</taxon>
        <taxon>Streptophyta</taxon>
        <taxon>Embryophyta</taxon>
        <taxon>Tracheophyta</taxon>
        <taxon>Spermatophyta</taxon>
        <taxon>Magnoliopsida</taxon>
        <taxon>Liliopsida</taxon>
        <taxon>Poales</taxon>
        <taxon>Poaceae</taxon>
        <taxon>BOP clade</taxon>
        <taxon>Oryzoideae</taxon>
        <taxon>Oryzeae</taxon>
        <taxon>Oryzinae</taxon>
        <taxon>Oryza</taxon>
    </lineage>
</organism>
<dbReference type="Pfam" id="PF05623">
    <property type="entry name" value="DUF789"/>
    <property type="match status" value="1"/>
</dbReference>
<name>A0A0E0JDT9_ORYPU</name>
<feature type="region of interest" description="Disordered" evidence="1">
    <location>
        <begin position="115"/>
        <end position="169"/>
    </location>
</feature>
<dbReference type="InterPro" id="IPR008507">
    <property type="entry name" value="DUF789"/>
</dbReference>
<reference evidence="2" key="2">
    <citation type="submission" date="2018-05" db="EMBL/GenBank/DDBJ databases">
        <title>OpunRS2 (Oryza punctata Reference Sequence Version 2).</title>
        <authorList>
            <person name="Zhang J."/>
            <person name="Kudrna D."/>
            <person name="Lee S."/>
            <person name="Talag J."/>
            <person name="Welchert J."/>
            <person name="Wing R.A."/>
        </authorList>
    </citation>
    <scope>NUCLEOTIDE SEQUENCE [LARGE SCALE GENOMIC DNA]</scope>
</reference>
<dbReference type="Proteomes" id="UP000026962">
    <property type="component" value="Chromosome 1"/>
</dbReference>
<dbReference type="PANTHER" id="PTHR31343:SF27">
    <property type="entry name" value="OS01G0138500 PROTEIN"/>
    <property type="match status" value="1"/>
</dbReference>
<feature type="compositionally biased region" description="Polar residues" evidence="1">
    <location>
        <begin position="141"/>
        <end position="154"/>
    </location>
</feature>
<evidence type="ECO:0000313" key="3">
    <source>
        <dbReference type="Proteomes" id="UP000026962"/>
    </source>
</evidence>
<evidence type="ECO:0000313" key="2">
    <source>
        <dbReference type="EnsemblPlants" id="OPUNC01G02120.1"/>
    </source>
</evidence>
<proteinExistence type="predicted"/>
<dbReference type="eggNOG" id="ENOG502QS06">
    <property type="taxonomic scope" value="Eukaryota"/>
</dbReference>